<dbReference type="GO" id="GO:0003700">
    <property type="term" value="F:DNA-binding transcription factor activity"/>
    <property type="evidence" value="ECO:0007669"/>
    <property type="project" value="TreeGrafter"/>
</dbReference>
<organism evidence="4 5">
    <name type="scientific">Paenibacillus monticola</name>
    <dbReference type="NCBI Taxonomy" id="2666075"/>
    <lineage>
        <taxon>Bacteria</taxon>
        <taxon>Bacillati</taxon>
        <taxon>Bacillota</taxon>
        <taxon>Bacilli</taxon>
        <taxon>Bacillales</taxon>
        <taxon>Paenibacillaceae</taxon>
        <taxon>Paenibacillus</taxon>
    </lineage>
</organism>
<keyword evidence="1 2" id="KW-0238">DNA-binding</keyword>
<dbReference type="AlphaFoldDB" id="A0A7X2H6J9"/>
<dbReference type="InterPro" id="IPR050109">
    <property type="entry name" value="HTH-type_TetR-like_transc_reg"/>
</dbReference>
<dbReference type="RefSeq" id="WP_154119659.1">
    <property type="nucleotide sequence ID" value="NZ_WJXB01000005.1"/>
</dbReference>
<evidence type="ECO:0000256" key="1">
    <source>
        <dbReference type="ARBA" id="ARBA00023125"/>
    </source>
</evidence>
<evidence type="ECO:0000313" key="4">
    <source>
        <dbReference type="EMBL" id="MRN54496.1"/>
    </source>
</evidence>
<protein>
    <submittedName>
        <fullName evidence="4">TetR family transcriptional regulator</fullName>
    </submittedName>
</protein>
<dbReference type="PANTHER" id="PTHR30055:SF212">
    <property type="entry name" value="TETR-FAMILY FAMILY TRANSCRIPTIONAL REGULATOR"/>
    <property type="match status" value="1"/>
</dbReference>
<dbReference type="EMBL" id="WJXB01000005">
    <property type="protein sequence ID" value="MRN54496.1"/>
    <property type="molecule type" value="Genomic_DNA"/>
</dbReference>
<dbReference type="Gene3D" id="1.10.357.10">
    <property type="entry name" value="Tetracycline Repressor, domain 2"/>
    <property type="match status" value="1"/>
</dbReference>
<proteinExistence type="predicted"/>
<keyword evidence="5" id="KW-1185">Reference proteome</keyword>
<feature type="DNA-binding region" description="H-T-H motif" evidence="2">
    <location>
        <begin position="35"/>
        <end position="54"/>
    </location>
</feature>
<dbReference type="PRINTS" id="PR00455">
    <property type="entry name" value="HTHTETR"/>
</dbReference>
<reference evidence="4 5" key="1">
    <citation type="submission" date="2019-11" db="EMBL/GenBank/DDBJ databases">
        <title>Paenibacillus monticola sp. nov., a novel PGPR strain isolated from mountain sample in China.</title>
        <authorList>
            <person name="Zhao Q."/>
            <person name="Li H.-P."/>
            <person name="Zhang J.-L."/>
        </authorList>
    </citation>
    <scope>NUCLEOTIDE SEQUENCE [LARGE SCALE GENOMIC DNA]</scope>
    <source>
        <strain evidence="4 5">LC-T2</strain>
    </source>
</reference>
<feature type="domain" description="HTH tetR-type" evidence="3">
    <location>
        <begin position="12"/>
        <end position="72"/>
    </location>
</feature>
<dbReference type="InterPro" id="IPR009057">
    <property type="entry name" value="Homeodomain-like_sf"/>
</dbReference>
<dbReference type="SUPFAM" id="SSF46689">
    <property type="entry name" value="Homeodomain-like"/>
    <property type="match status" value="1"/>
</dbReference>
<accession>A0A7X2H6J9</accession>
<dbReference type="Proteomes" id="UP000463051">
    <property type="component" value="Unassembled WGS sequence"/>
</dbReference>
<dbReference type="InterPro" id="IPR001647">
    <property type="entry name" value="HTH_TetR"/>
</dbReference>
<comment type="caution">
    <text evidence="4">The sequence shown here is derived from an EMBL/GenBank/DDBJ whole genome shotgun (WGS) entry which is preliminary data.</text>
</comment>
<gene>
    <name evidence="4" type="ORF">GJB61_16045</name>
</gene>
<name>A0A7X2H6J9_9BACL</name>
<dbReference type="PANTHER" id="PTHR30055">
    <property type="entry name" value="HTH-TYPE TRANSCRIPTIONAL REGULATOR RUTR"/>
    <property type="match status" value="1"/>
</dbReference>
<evidence type="ECO:0000259" key="3">
    <source>
        <dbReference type="PROSITE" id="PS50977"/>
    </source>
</evidence>
<evidence type="ECO:0000313" key="5">
    <source>
        <dbReference type="Proteomes" id="UP000463051"/>
    </source>
</evidence>
<evidence type="ECO:0000256" key="2">
    <source>
        <dbReference type="PROSITE-ProRule" id="PRU00335"/>
    </source>
</evidence>
<sequence length="207" mass="23749">MTKEERQEREREEMRVLILDTASQLIAEGGIEKLSIRKIADKIEYSPGIIYHYFQGKEDIIEQVLQKGYRDMLTGLNSGPAREQIEQSPEELLKQSLRQFIKMSLAEGSQYRNVMLNDSPSILSHTAVLFKGAAQERQALGMLCQCLRQFEQMSTREDIYVERTAQVIWSAAFGLILRITIEKGLPEEQREALIAHYLEAMLAIVTK</sequence>
<dbReference type="GO" id="GO:0000976">
    <property type="term" value="F:transcription cis-regulatory region binding"/>
    <property type="evidence" value="ECO:0007669"/>
    <property type="project" value="TreeGrafter"/>
</dbReference>
<dbReference type="PROSITE" id="PS50977">
    <property type="entry name" value="HTH_TETR_2"/>
    <property type="match status" value="1"/>
</dbReference>
<dbReference type="Pfam" id="PF00440">
    <property type="entry name" value="TetR_N"/>
    <property type="match status" value="1"/>
</dbReference>